<evidence type="ECO:0000313" key="3">
    <source>
        <dbReference type="Proteomes" id="UP000232323"/>
    </source>
</evidence>
<dbReference type="OrthoDB" id="203687at2759"/>
<accession>A0A250WR46</accession>
<dbReference type="EMBL" id="BEGY01000003">
    <property type="protein sequence ID" value="GAX73315.1"/>
    <property type="molecule type" value="Genomic_DNA"/>
</dbReference>
<organism evidence="2 3">
    <name type="scientific">Chlamydomonas eustigma</name>
    <dbReference type="NCBI Taxonomy" id="1157962"/>
    <lineage>
        <taxon>Eukaryota</taxon>
        <taxon>Viridiplantae</taxon>
        <taxon>Chlorophyta</taxon>
        <taxon>core chlorophytes</taxon>
        <taxon>Chlorophyceae</taxon>
        <taxon>CS clade</taxon>
        <taxon>Chlamydomonadales</taxon>
        <taxon>Chlamydomonadaceae</taxon>
        <taxon>Chlamydomonas</taxon>
    </lineage>
</organism>
<name>A0A250WR46_9CHLO</name>
<reference evidence="2 3" key="1">
    <citation type="submission" date="2017-08" db="EMBL/GenBank/DDBJ databases">
        <title>Acidophilic green algal genome provides insights into adaptation to an acidic environment.</title>
        <authorList>
            <person name="Hirooka S."/>
            <person name="Hirose Y."/>
            <person name="Kanesaki Y."/>
            <person name="Higuchi S."/>
            <person name="Fujiwara T."/>
            <person name="Onuma R."/>
            <person name="Era A."/>
            <person name="Ohbayashi R."/>
            <person name="Uzuka A."/>
            <person name="Nozaki H."/>
            <person name="Yoshikawa H."/>
            <person name="Miyagishima S.Y."/>
        </authorList>
    </citation>
    <scope>NUCLEOTIDE SEQUENCE [LARGE SCALE GENOMIC DNA]</scope>
    <source>
        <strain evidence="2 3">NIES-2499</strain>
    </source>
</reference>
<dbReference type="InterPro" id="IPR002052">
    <property type="entry name" value="DNA_methylase_N6_adenine_CS"/>
</dbReference>
<feature type="compositionally biased region" description="Basic and acidic residues" evidence="1">
    <location>
        <begin position="7"/>
        <end position="23"/>
    </location>
</feature>
<gene>
    <name evidence="2" type="ORF">CEUSTIGMA_g769.t1</name>
</gene>
<dbReference type="PANTHER" id="PTHR39444:SF3">
    <property type="entry name" value="SITE-SPECIFIC DNA-METHYLTRANSFERASE (ADENINE-SPECIFIC)"/>
    <property type="match status" value="1"/>
</dbReference>
<dbReference type="PANTHER" id="PTHR39444">
    <property type="entry name" value="SITE-SPECIFIC DNA-METHYLTRANSFERASE (ADENINE-SPECIFIC)"/>
    <property type="match status" value="1"/>
</dbReference>
<sequence>MVKKQLISKEHSDRSYSIEEKKPNGIGQTVQGKIKMKRMGLSNGDTQSKQASIQHNVQGRVPSVPADSPSAGSHMMQSRPVDKKEKRREEKRANRRRALANTLLPLTRKPQEHSDTLRHSEGSIQEHVFTVIDDRDHAETPLEAYRDLEPILFRLATLLGKTKNTLKIYDPYYCAGAVKRNLALLGFTDVYNKNEDFYEVQASNSCPVFDVLITNPPFSGDHMERVVQFAAKSAPRSVVTRTAQWSLDTSRCASIS</sequence>
<feature type="region of interest" description="Disordered" evidence="1">
    <location>
        <begin position="1"/>
        <end position="29"/>
    </location>
</feature>
<dbReference type="Proteomes" id="UP000232323">
    <property type="component" value="Unassembled WGS sequence"/>
</dbReference>
<comment type="caution">
    <text evidence="2">The sequence shown here is derived from an EMBL/GenBank/DDBJ whole genome shotgun (WGS) entry which is preliminary data.</text>
</comment>
<proteinExistence type="predicted"/>
<evidence type="ECO:0000256" key="1">
    <source>
        <dbReference type="SAM" id="MobiDB-lite"/>
    </source>
</evidence>
<evidence type="ECO:0000313" key="2">
    <source>
        <dbReference type="EMBL" id="GAX73315.1"/>
    </source>
</evidence>
<dbReference type="GO" id="GO:0008168">
    <property type="term" value="F:methyltransferase activity"/>
    <property type="evidence" value="ECO:0007669"/>
    <property type="project" value="InterPro"/>
</dbReference>
<feature type="region of interest" description="Disordered" evidence="1">
    <location>
        <begin position="41"/>
        <end position="102"/>
    </location>
</feature>
<protein>
    <submittedName>
        <fullName evidence="2">Uncharacterized protein</fullName>
    </submittedName>
</protein>
<dbReference type="GO" id="GO:0032259">
    <property type="term" value="P:methylation"/>
    <property type="evidence" value="ECO:0007669"/>
    <property type="project" value="InterPro"/>
</dbReference>
<feature type="compositionally biased region" description="Basic and acidic residues" evidence="1">
    <location>
        <begin position="80"/>
        <end position="92"/>
    </location>
</feature>
<feature type="compositionally biased region" description="Polar residues" evidence="1">
    <location>
        <begin position="43"/>
        <end position="57"/>
    </location>
</feature>
<dbReference type="PROSITE" id="PS00092">
    <property type="entry name" value="N6_MTASE"/>
    <property type="match status" value="1"/>
</dbReference>
<keyword evidence="3" id="KW-1185">Reference proteome</keyword>
<dbReference type="GO" id="GO:0003676">
    <property type="term" value="F:nucleic acid binding"/>
    <property type="evidence" value="ECO:0007669"/>
    <property type="project" value="InterPro"/>
</dbReference>
<dbReference type="AlphaFoldDB" id="A0A250WR46"/>